<feature type="region of interest" description="Disordered" evidence="1">
    <location>
        <begin position="488"/>
        <end position="509"/>
    </location>
</feature>
<feature type="domain" description="BRCT" evidence="2">
    <location>
        <begin position="48"/>
        <end position="143"/>
    </location>
</feature>
<dbReference type="OrthoDB" id="342264at2759"/>
<evidence type="ECO:0000313" key="3">
    <source>
        <dbReference type="EMBL" id="RKP28429.1"/>
    </source>
</evidence>
<evidence type="ECO:0000256" key="1">
    <source>
        <dbReference type="SAM" id="MobiDB-lite"/>
    </source>
</evidence>
<evidence type="ECO:0000259" key="2">
    <source>
        <dbReference type="PROSITE" id="PS50172"/>
    </source>
</evidence>
<gene>
    <name evidence="3" type="ORF">METBISCDRAFT_3488</name>
</gene>
<organism evidence="3 4">
    <name type="scientific">Metschnikowia bicuspidata</name>
    <dbReference type="NCBI Taxonomy" id="27322"/>
    <lineage>
        <taxon>Eukaryota</taxon>
        <taxon>Fungi</taxon>
        <taxon>Dikarya</taxon>
        <taxon>Ascomycota</taxon>
        <taxon>Saccharomycotina</taxon>
        <taxon>Pichiomycetes</taxon>
        <taxon>Metschnikowiaceae</taxon>
        <taxon>Metschnikowia</taxon>
    </lineage>
</organism>
<dbReference type="EMBL" id="ML004898">
    <property type="protein sequence ID" value="RKP28429.1"/>
    <property type="molecule type" value="Genomic_DNA"/>
</dbReference>
<name>A0A4V1J2G0_9ASCO</name>
<dbReference type="InterPro" id="IPR036420">
    <property type="entry name" value="BRCT_dom_sf"/>
</dbReference>
<sequence>VEHVLSHTADFSTAAVAAERLVPVTTVQWLVDSCREQQKKNYRLYFPAPAPPLAGVVLCAANNLPQGDKDAIYTAVRLFGGQYLDSLSRYTTHLVAVDRVNSKAVVAAHLRQKQGLFIKVVHLAWFAECLRQQRRVDEEPYLLSDPVVCESGQPNAALVRTGPDIRSSEHPVLAGKRVYVSSDFNMSKTLVDALEELIRAHGGTVVREFDENAMDVFVGRFRSGERFRRAFALPRVHVGLLPWLFKIIASRRYLRPADGSLLDFPVPKKRIPGFHKLRISVTSINGDARHYLAQLISNMGAVFTKTLDCKNDVLVCGCVASSKYLVARSRWRNIKLVNHLWIEECFARWQLLDPADARYAAGATAARLGKTRLPLSVLAHWSDHGSEHLGVEDSDEEGTTMQPGGEKETCAEKKTGRTEWTSGRADEPVSVSDIPSSPVPERACRSAKQKASLKLHSDIEDLNKYTSMSKSSHQMEKYMHQLELAASTHKRDGAQESAKNTQHKKKKPEDMRHTLVMTGCEHTLVLSRSDMLKLARVGLKVVSDYTAAKRPVDTIVAPKVLRTEKFLKCLSRAHRIIHPSYLSAVLSQLSTSAVGVDEFHRLVNIDDYALECVLSEAQVNHDLCYDGPGSGLSRLLETPTPRLIFAQFPLNLSTNLNGGAPLIESILQAHGLRDTRIVKLGAVPPDMVLLPDGQTVVVAHKQKDLKFRAPGVTVVDWNWCVQCMFHGEIVPY</sequence>
<feature type="compositionally biased region" description="Basic and acidic residues" evidence="1">
    <location>
        <begin position="405"/>
        <end position="417"/>
    </location>
</feature>
<dbReference type="Pfam" id="PF16770">
    <property type="entry name" value="RTT107_BRCT_5"/>
    <property type="match status" value="1"/>
</dbReference>
<dbReference type="GO" id="GO:0005634">
    <property type="term" value="C:nucleus"/>
    <property type="evidence" value="ECO:0007669"/>
    <property type="project" value="TreeGrafter"/>
</dbReference>
<dbReference type="PROSITE" id="PS50172">
    <property type="entry name" value="BRCT"/>
    <property type="match status" value="3"/>
</dbReference>
<dbReference type="Proteomes" id="UP000268321">
    <property type="component" value="Unassembled WGS sequence"/>
</dbReference>
<proteinExistence type="predicted"/>
<accession>A0A4V1J2G0</accession>
<dbReference type="GO" id="GO:0006302">
    <property type="term" value="P:double-strand break repair"/>
    <property type="evidence" value="ECO:0007669"/>
    <property type="project" value="TreeGrafter"/>
</dbReference>
<dbReference type="Pfam" id="PF00533">
    <property type="entry name" value="BRCT"/>
    <property type="match status" value="1"/>
</dbReference>
<keyword evidence="4" id="KW-1185">Reference proteome</keyword>
<dbReference type="PANTHER" id="PTHR47667:SF1">
    <property type="entry name" value="REGULATOR OF TY1 TRANSPOSITION PROTEIN 107"/>
    <property type="match status" value="1"/>
</dbReference>
<dbReference type="Pfam" id="PF16771">
    <property type="entry name" value="RTT107_BRCT_6"/>
    <property type="match status" value="1"/>
</dbReference>
<feature type="region of interest" description="Disordered" evidence="1">
    <location>
        <begin position="386"/>
        <end position="441"/>
    </location>
</feature>
<dbReference type="SUPFAM" id="SSF52113">
    <property type="entry name" value="BRCT domain"/>
    <property type="match status" value="3"/>
</dbReference>
<dbReference type="AlphaFoldDB" id="A0A4V1J2G0"/>
<feature type="domain" description="BRCT" evidence="2">
    <location>
        <begin position="269"/>
        <end position="359"/>
    </location>
</feature>
<dbReference type="InterPro" id="IPR001357">
    <property type="entry name" value="BRCT_dom"/>
</dbReference>
<feature type="compositionally biased region" description="Low complexity" evidence="1">
    <location>
        <begin position="428"/>
        <end position="440"/>
    </location>
</feature>
<feature type="non-terminal residue" evidence="3">
    <location>
        <position position="1"/>
    </location>
</feature>
<evidence type="ECO:0000313" key="4">
    <source>
        <dbReference type="Proteomes" id="UP000268321"/>
    </source>
</evidence>
<dbReference type="GO" id="GO:1990683">
    <property type="term" value="P:DNA double-strand break attachment to nuclear envelope"/>
    <property type="evidence" value="ECO:0007669"/>
    <property type="project" value="TreeGrafter"/>
</dbReference>
<dbReference type="SMART" id="SM00292">
    <property type="entry name" value="BRCT"/>
    <property type="match status" value="3"/>
</dbReference>
<dbReference type="PANTHER" id="PTHR47667">
    <property type="entry name" value="REGULATOR OF TY1 TRANSPOSITION PROTEIN 107"/>
    <property type="match status" value="1"/>
</dbReference>
<protein>
    <recommendedName>
        <fullName evidence="2">BRCT domain-containing protein</fullName>
    </recommendedName>
</protein>
<dbReference type="Gene3D" id="3.40.50.10190">
    <property type="entry name" value="BRCT domain"/>
    <property type="match status" value="4"/>
</dbReference>
<dbReference type="Pfam" id="PF12738">
    <property type="entry name" value="PTCB-BRCT"/>
    <property type="match status" value="1"/>
</dbReference>
<dbReference type="InterPro" id="IPR053036">
    <property type="entry name" value="CellCycle_DNARepair_Reg"/>
</dbReference>
<reference evidence="4" key="1">
    <citation type="journal article" date="2018" name="Nat. Microbiol.">
        <title>Leveraging single-cell genomics to expand the fungal tree of life.</title>
        <authorList>
            <person name="Ahrendt S.R."/>
            <person name="Quandt C.A."/>
            <person name="Ciobanu D."/>
            <person name="Clum A."/>
            <person name="Salamov A."/>
            <person name="Andreopoulos B."/>
            <person name="Cheng J.F."/>
            <person name="Woyke T."/>
            <person name="Pelin A."/>
            <person name="Henrissat B."/>
            <person name="Reynolds N.K."/>
            <person name="Benny G.L."/>
            <person name="Smith M.E."/>
            <person name="James T.Y."/>
            <person name="Grigoriev I.V."/>
        </authorList>
    </citation>
    <scope>NUCLEOTIDE SEQUENCE [LARGE SCALE GENOMIC DNA]</scope>
    <source>
        <strain evidence="4">Baker2002</strain>
    </source>
</reference>
<dbReference type="InterPro" id="IPR031906">
    <property type="entry name" value="RTT107_BRCT_6"/>
</dbReference>
<feature type="domain" description="BRCT" evidence="2">
    <location>
        <begin position="168"/>
        <end position="261"/>
    </location>
</feature>
<feature type="non-terminal residue" evidence="3">
    <location>
        <position position="732"/>
    </location>
</feature>
<dbReference type="GO" id="GO:0035361">
    <property type="term" value="C:Cul8-RING ubiquitin ligase complex"/>
    <property type="evidence" value="ECO:0007669"/>
    <property type="project" value="TreeGrafter"/>
</dbReference>